<gene>
    <name evidence="1" type="ORF">VPK24_11065</name>
</gene>
<protein>
    <recommendedName>
        <fullName evidence="3">CopG family transcriptional regulator</fullName>
    </recommendedName>
</protein>
<evidence type="ECO:0000313" key="1">
    <source>
        <dbReference type="EMBL" id="MFG3818176.1"/>
    </source>
</evidence>
<accession>A0ABW7CE62</accession>
<evidence type="ECO:0000313" key="2">
    <source>
        <dbReference type="Proteomes" id="UP001604335"/>
    </source>
</evidence>
<dbReference type="RefSeq" id="WP_393013260.1">
    <property type="nucleotide sequence ID" value="NZ_JAZAQF010000062.1"/>
</dbReference>
<proteinExistence type="predicted"/>
<name>A0ABW7CE62_9CYAN</name>
<dbReference type="EMBL" id="JAZAQF010000062">
    <property type="protein sequence ID" value="MFG3818176.1"/>
    <property type="molecule type" value="Genomic_DNA"/>
</dbReference>
<evidence type="ECO:0008006" key="3">
    <source>
        <dbReference type="Google" id="ProtNLM"/>
    </source>
</evidence>
<reference evidence="2" key="1">
    <citation type="journal article" date="2024" name="Algal Res.">
        <title>Biochemical, toxicological and genomic investigation of a high-biomass producing Limnothrix strain isolated from Italian shallow drinking water reservoir.</title>
        <authorList>
            <person name="Simonazzi M."/>
            <person name="Shishido T.K."/>
            <person name="Delbaje E."/>
            <person name="Wahlsten M."/>
            <person name="Fewer D.P."/>
            <person name="Sivonen K."/>
            <person name="Pezzolesi L."/>
            <person name="Pistocchi R."/>
        </authorList>
    </citation>
    <scope>NUCLEOTIDE SEQUENCE [LARGE SCALE GENOMIC DNA]</scope>
    <source>
        <strain evidence="2">LRLZ20PSL1</strain>
    </source>
</reference>
<sequence>MRAGRKPTYGEQKKVYELTLTPTARKLLTVKAKALRTSSSELVERFARDLLGNDLSRELTGKP</sequence>
<keyword evidence="2" id="KW-1185">Reference proteome</keyword>
<organism evidence="1 2">
    <name type="scientific">Limnothrix redekei LRLZ20PSL1</name>
    <dbReference type="NCBI Taxonomy" id="3112953"/>
    <lineage>
        <taxon>Bacteria</taxon>
        <taxon>Bacillati</taxon>
        <taxon>Cyanobacteriota</taxon>
        <taxon>Cyanophyceae</taxon>
        <taxon>Pseudanabaenales</taxon>
        <taxon>Pseudanabaenaceae</taxon>
        <taxon>Limnothrix</taxon>
    </lineage>
</organism>
<dbReference type="Proteomes" id="UP001604335">
    <property type="component" value="Unassembled WGS sequence"/>
</dbReference>
<comment type="caution">
    <text evidence="1">The sequence shown here is derived from an EMBL/GenBank/DDBJ whole genome shotgun (WGS) entry which is preliminary data.</text>
</comment>